<sequence>MTGRYEKLPYWPAALNAKMAASYCGLSVDTFKEICPVRPIQFTQSAWGQRYLRQRLDEWMLSLDPNPAPLASARGFFASSRGVAGGHSENNLAPRSQLMNEIPQPESALTAWKRKNEERQRHAPRHKLKSNYVQVLKFLANHPEGQTVGTIPLAGEKTIEHLAKLGLVQAGNRDLMGDREWHLSKEGKAEVDRIYRYETWKFTER</sequence>
<comment type="caution">
    <text evidence="1">The sequence shown here is derived from an EMBL/GenBank/DDBJ whole genome shotgun (WGS) entry which is preliminary data.</text>
</comment>
<proteinExistence type="predicted"/>
<dbReference type="RefSeq" id="WP_245295542.1">
    <property type="nucleotide sequence ID" value="NZ_MSPX01000002.1"/>
</dbReference>
<reference evidence="1 2" key="1">
    <citation type="journal article" date="2017" name="Antonie Van Leeuwenhoek">
        <title>Rhizobium rhizosphaerae sp. nov., a novel species isolated from rice rhizosphere.</title>
        <authorList>
            <person name="Zhao J.J."/>
            <person name="Zhang J."/>
            <person name="Zhang R.J."/>
            <person name="Zhang C.W."/>
            <person name="Yin H.Q."/>
            <person name="Zhang X.X."/>
        </authorList>
    </citation>
    <scope>NUCLEOTIDE SEQUENCE [LARGE SCALE GENOMIC DNA]</scope>
    <source>
        <strain evidence="1 2">RD15</strain>
    </source>
</reference>
<organism evidence="1 2">
    <name type="scientific">Xaviernesmea rhizosphaerae</name>
    <dbReference type="NCBI Taxonomy" id="1672749"/>
    <lineage>
        <taxon>Bacteria</taxon>
        <taxon>Pseudomonadati</taxon>
        <taxon>Pseudomonadota</taxon>
        <taxon>Alphaproteobacteria</taxon>
        <taxon>Hyphomicrobiales</taxon>
        <taxon>Rhizobiaceae</taxon>
        <taxon>Rhizobium/Agrobacterium group</taxon>
        <taxon>Xaviernesmea</taxon>
    </lineage>
</organism>
<protein>
    <recommendedName>
        <fullName evidence="3">DNA-binding protein</fullName>
    </recommendedName>
</protein>
<keyword evidence="2" id="KW-1185">Reference proteome</keyword>
<dbReference type="Proteomes" id="UP000192652">
    <property type="component" value="Unassembled WGS sequence"/>
</dbReference>
<evidence type="ECO:0008006" key="3">
    <source>
        <dbReference type="Google" id="ProtNLM"/>
    </source>
</evidence>
<evidence type="ECO:0000313" key="2">
    <source>
        <dbReference type="Proteomes" id="UP000192652"/>
    </source>
</evidence>
<evidence type="ECO:0000313" key="1">
    <source>
        <dbReference type="EMBL" id="OQP87584.1"/>
    </source>
</evidence>
<accession>A0ABX3PH86</accession>
<name>A0ABX3PH86_9HYPH</name>
<dbReference type="EMBL" id="MSPX01000002">
    <property type="protein sequence ID" value="OQP87584.1"/>
    <property type="molecule type" value="Genomic_DNA"/>
</dbReference>
<gene>
    <name evidence="1" type="ORF">BTR14_03175</name>
</gene>